<sequence length="62" mass="6718">MAKIEIYVVPQEGRTVPDPARGDVLPAEGRLVVRDPYWIRRIEDKDVAVAKQGAGKAGSGSK</sequence>
<protein>
    <recommendedName>
        <fullName evidence="3">DUF2635 domain-containing protein</fullName>
    </recommendedName>
</protein>
<dbReference type="InterPro" id="IPR024400">
    <property type="entry name" value="DUF2635"/>
</dbReference>
<dbReference type="EMBL" id="MJMN01000046">
    <property type="protein sequence ID" value="OMG79344.1"/>
    <property type="molecule type" value="Genomic_DNA"/>
</dbReference>
<evidence type="ECO:0000313" key="2">
    <source>
        <dbReference type="Proteomes" id="UP000187251"/>
    </source>
</evidence>
<gene>
    <name evidence="1" type="ORF">BIZ92_15220</name>
</gene>
<comment type="caution">
    <text evidence="1">The sequence shown here is derived from an EMBL/GenBank/DDBJ whole genome shotgun (WGS) entry which is preliminary data.</text>
</comment>
<dbReference type="AlphaFoldDB" id="A0A1R1JMB0"/>
<reference evidence="1 2" key="1">
    <citation type="submission" date="2016-09" db="EMBL/GenBank/DDBJ databases">
        <title>Phylogenomics of Achromobacter.</title>
        <authorList>
            <person name="Jeukens J."/>
            <person name="Freschi L."/>
            <person name="Vincent A.T."/>
            <person name="Emond-Rheault J.-G."/>
            <person name="Kukavica-Ibrulj I."/>
            <person name="Charette S.J."/>
            <person name="Levesque R.C."/>
        </authorList>
    </citation>
    <scope>NUCLEOTIDE SEQUENCE [LARGE SCALE GENOMIC DNA]</scope>
    <source>
        <strain evidence="1 2">AUS488</strain>
    </source>
</reference>
<dbReference type="Pfam" id="PF10948">
    <property type="entry name" value="DUF2635"/>
    <property type="match status" value="1"/>
</dbReference>
<name>A0A1R1JMB0_ALCXX</name>
<evidence type="ECO:0008006" key="3">
    <source>
        <dbReference type="Google" id="ProtNLM"/>
    </source>
</evidence>
<proteinExistence type="predicted"/>
<accession>A0A1R1JMB0</accession>
<evidence type="ECO:0000313" key="1">
    <source>
        <dbReference type="EMBL" id="OMG79344.1"/>
    </source>
</evidence>
<dbReference type="Proteomes" id="UP000187251">
    <property type="component" value="Unassembled WGS sequence"/>
</dbReference>
<organism evidence="1 2">
    <name type="scientific">Alcaligenes xylosoxydans xylosoxydans</name>
    <name type="common">Achromobacter xylosoxidans</name>
    <dbReference type="NCBI Taxonomy" id="85698"/>
    <lineage>
        <taxon>Bacteria</taxon>
        <taxon>Pseudomonadati</taxon>
        <taxon>Pseudomonadota</taxon>
        <taxon>Betaproteobacteria</taxon>
        <taxon>Burkholderiales</taxon>
        <taxon>Alcaligenaceae</taxon>
        <taxon>Achromobacter</taxon>
    </lineage>
</organism>
<dbReference type="RefSeq" id="WP_235612691.1">
    <property type="nucleotide sequence ID" value="NZ_MJMN01000046.1"/>
</dbReference>